<keyword evidence="1" id="KW-0472">Membrane</keyword>
<gene>
    <name evidence="2" type="ORF">COLO4_37410</name>
</gene>
<dbReference type="AlphaFoldDB" id="A0A1R3G271"/>
<comment type="caution">
    <text evidence="2">The sequence shown here is derived from an EMBL/GenBank/DDBJ whole genome shotgun (WGS) entry which is preliminary data.</text>
</comment>
<keyword evidence="1" id="KW-0812">Transmembrane</keyword>
<evidence type="ECO:0000256" key="1">
    <source>
        <dbReference type="SAM" id="Phobius"/>
    </source>
</evidence>
<dbReference type="Proteomes" id="UP000187203">
    <property type="component" value="Unassembled WGS sequence"/>
</dbReference>
<keyword evidence="1" id="KW-1133">Transmembrane helix</keyword>
<dbReference type="EMBL" id="AWUE01023924">
    <property type="protein sequence ID" value="OMO52110.1"/>
    <property type="molecule type" value="Genomic_DNA"/>
</dbReference>
<protein>
    <submittedName>
        <fullName evidence="2">Uncharacterized protein</fullName>
    </submittedName>
</protein>
<organism evidence="2 3">
    <name type="scientific">Corchorus olitorius</name>
    <dbReference type="NCBI Taxonomy" id="93759"/>
    <lineage>
        <taxon>Eukaryota</taxon>
        <taxon>Viridiplantae</taxon>
        <taxon>Streptophyta</taxon>
        <taxon>Embryophyta</taxon>
        <taxon>Tracheophyta</taxon>
        <taxon>Spermatophyta</taxon>
        <taxon>Magnoliopsida</taxon>
        <taxon>eudicotyledons</taxon>
        <taxon>Gunneridae</taxon>
        <taxon>Pentapetalae</taxon>
        <taxon>rosids</taxon>
        <taxon>malvids</taxon>
        <taxon>Malvales</taxon>
        <taxon>Malvaceae</taxon>
        <taxon>Grewioideae</taxon>
        <taxon>Apeibeae</taxon>
        <taxon>Corchorus</taxon>
    </lineage>
</organism>
<evidence type="ECO:0000313" key="3">
    <source>
        <dbReference type="Proteomes" id="UP000187203"/>
    </source>
</evidence>
<evidence type="ECO:0000313" key="2">
    <source>
        <dbReference type="EMBL" id="OMO52110.1"/>
    </source>
</evidence>
<feature type="transmembrane region" description="Helical" evidence="1">
    <location>
        <begin position="65"/>
        <end position="83"/>
    </location>
</feature>
<reference evidence="3" key="1">
    <citation type="submission" date="2013-09" db="EMBL/GenBank/DDBJ databases">
        <title>Corchorus olitorius genome sequencing.</title>
        <authorList>
            <person name="Alam M."/>
            <person name="Haque M.S."/>
            <person name="Islam M.S."/>
            <person name="Emdad E.M."/>
            <person name="Islam M.M."/>
            <person name="Ahmed B."/>
            <person name="Halim A."/>
            <person name="Hossen Q.M.M."/>
            <person name="Hossain M.Z."/>
            <person name="Ahmed R."/>
            <person name="Khan M.M."/>
            <person name="Islam R."/>
            <person name="Rashid M.M."/>
            <person name="Khan S.A."/>
            <person name="Rahman M.S."/>
            <person name="Alam M."/>
            <person name="Yahiya A.S."/>
            <person name="Khan M.S."/>
            <person name="Azam M.S."/>
            <person name="Haque T."/>
            <person name="Lashkar M.Z.H."/>
            <person name="Akhand A.I."/>
            <person name="Morshed G."/>
            <person name="Roy S."/>
            <person name="Uddin K.S."/>
            <person name="Rabeya T."/>
            <person name="Hossain A.S."/>
            <person name="Chowdhury A."/>
            <person name="Snigdha A.R."/>
            <person name="Mortoza M.S."/>
            <person name="Matin S.A."/>
            <person name="Hoque S.M.E."/>
            <person name="Islam M.K."/>
            <person name="Roy D.K."/>
            <person name="Haider R."/>
            <person name="Moosa M.M."/>
            <person name="Elias S.M."/>
            <person name="Hasan A.M."/>
            <person name="Jahan S."/>
            <person name="Shafiuddin M."/>
            <person name="Mahmood N."/>
            <person name="Shommy N.S."/>
        </authorList>
    </citation>
    <scope>NUCLEOTIDE SEQUENCE [LARGE SCALE GENOMIC DNA]</scope>
    <source>
        <strain evidence="3">cv. O-4</strain>
    </source>
</reference>
<keyword evidence="3" id="KW-1185">Reference proteome</keyword>
<accession>A0A1R3G271</accession>
<sequence length="233" mass="26715">MIPSYGEKKQLNFAKGDRPYDFSPLAQEACIVPITEPHSSQSEENKNDSSQPHTSSNLFESANKLFMEIMYYIGLLIIMAVLLNKGCRYIINIHFLYPSPLLETNSLTISNLNISNSNLVGIWDVNITFGHSMDDYAEVTYYNILTGSIYYKQVSNIHERNNLLAKTNAMTFYVREKEHTRVLLEFKDTGLEVGQQGFEDEVINEINQEFVIGVMNFSLEMVLQAKFEKWGKI</sequence>
<name>A0A1R3G271_9ROSI</name>
<proteinExistence type="predicted"/>